<evidence type="ECO:0000313" key="3">
    <source>
        <dbReference type="Proteomes" id="UP001295462"/>
    </source>
</evidence>
<protein>
    <submittedName>
        <fullName evidence="2">Uncharacterized protein</fullName>
    </submittedName>
</protein>
<name>A0AAU9QY59_9VIBR</name>
<sequence length="227" mass="26453">MRRFRCCAPHTLTRRYMPEFNGGILKDLIILTITLVGGYFIWLYQQKRTERKANESTKQRMFACVHDLAVRRQHDLEAANNAFKVSVLVNKKYLDSNAFNEVSYPKRINVNLLEQCLQKSHDLFPINYREALDVLIIHSQAINQHLDEIRTLSKTSLVLKPEELSGLHCQMLSYSYLVHELERLKERYVTPSITHQQSLEVAARAFGLPLSPDEIVSNYHKENLVLR</sequence>
<proteinExistence type="predicted"/>
<evidence type="ECO:0000313" key="2">
    <source>
        <dbReference type="EMBL" id="CAH1604086.1"/>
    </source>
</evidence>
<comment type="caution">
    <text evidence="2">The sequence shown here is derived from an EMBL/GenBank/DDBJ whole genome shotgun (WGS) entry which is preliminary data.</text>
</comment>
<keyword evidence="1" id="KW-1133">Transmembrane helix</keyword>
<gene>
    <name evidence="2" type="ORF">THF1A12_920002</name>
</gene>
<reference evidence="2" key="1">
    <citation type="submission" date="2022-01" db="EMBL/GenBank/DDBJ databases">
        <authorList>
            <person name="Lagorce A."/>
        </authorList>
    </citation>
    <scope>NUCLEOTIDE SEQUENCE</scope>
    <source>
        <strain evidence="2">Th15_F1_A12</strain>
    </source>
</reference>
<accession>A0AAU9QY59</accession>
<evidence type="ECO:0000256" key="1">
    <source>
        <dbReference type="SAM" id="Phobius"/>
    </source>
</evidence>
<organism evidence="2 3">
    <name type="scientific">Vibrio jasicida</name>
    <dbReference type="NCBI Taxonomy" id="766224"/>
    <lineage>
        <taxon>Bacteria</taxon>
        <taxon>Pseudomonadati</taxon>
        <taxon>Pseudomonadota</taxon>
        <taxon>Gammaproteobacteria</taxon>
        <taxon>Vibrionales</taxon>
        <taxon>Vibrionaceae</taxon>
        <taxon>Vibrio</taxon>
    </lineage>
</organism>
<keyword evidence="1" id="KW-0812">Transmembrane</keyword>
<keyword evidence="1" id="KW-0472">Membrane</keyword>
<dbReference type="EMBL" id="CAKMUD010000152">
    <property type="protein sequence ID" value="CAH1604086.1"/>
    <property type="molecule type" value="Genomic_DNA"/>
</dbReference>
<dbReference type="AlphaFoldDB" id="A0AAU9QY59"/>
<dbReference type="Proteomes" id="UP001295462">
    <property type="component" value="Unassembled WGS sequence"/>
</dbReference>
<feature type="transmembrane region" description="Helical" evidence="1">
    <location>
        <begin position="24"/>
        <end position="44"/>
    </location>
</feature>